<dbReference type="Proteomes" id="UP000515908">
    <property type="component" value="Chromosome 20"/>
</dbReference>
<keyword evidence="1" id="KW-1133">Transmembrane helix</keyword>
<dbReference type="VEuPathDB" id="TriTrypDB:ADEAN_000876700"/>
<keyword evidence="1" id="KW-0472">Membrane</keyword>
<organism evidence="2 3">
    <name type="scientific">Angomonas deanei</name>
    <dbReference type="NCBI Taxonomy" id="59799"/>
    <lineage>
        <taxon>Eukaryota</taxon>
        <taxon>Discoba</taxon>
        <taxon>Euglenozoa</taxon>
        <taxon>Kinetoplastea</taxon>
        <taxon>Metakinetoplastina</taxon>
        <taxon>Trypanosomatida</taxon>
        <taxon>Trypanosomatidae</taxon>
        <taxon>Strigomonadinae</taxon>
        <taxon>Angomonas</taxon>
    </lineage>
</organism>
<evidence type="ECO:0000313" key="2">
    <source>
        <dbReference type="EMBL" id="CAD2221236.1"/>
    </source>
</evidence>
<sequence length="91" mass="10593">MEKYFLFIQFSVNSHYLSSLFQKKVFRLKFYLTKKNKKKMVCPFTIAVRVAVGAVLLRGLYTGFSRLYERHNQSTLKEEKKEDAAPVPAPA</sequence>
<keyword evidence="3" id="KW-1185">Reference proteome</keyword>
<gene>
    <name evidence="2" type="ORF">ADEAN_000876700</name>
</gene>
<accession>A0A7G2CN20</accession>
<proteinExistence type="predicted"/>
<name>A0A7G2CN20_9TRYP</name>
<reference evidence="2 3" key="1">
    <citation type="submission" date="2020-08" db="EMBL/GenBank/DDBJ databases">
        <authorList>
            <person name="Newling K."/>
            <person name="Davey J."/>
            <person name="Forrester S."/>
        </authorList>
    </citation>
    <scope>NUCLEOTIDE SEQUENCE [LARGE SCALE GENOMIC DNA]</scope>
    <source>
        <strain evidence="3">Crithidia deanei Carvalho (ATCC PRA-265)</strain>
    </source>
</reference>
<feature type="transmembrane region" description="Helical" evidence="1">
    <location>
        <begin position="41"/>
        <end position="61"/>
    </location>
</feature>
<evidence type="ECO:0000256" key="1">
    <source>
        <dbReference type="SAM" id="Phobius"/>
    </source>
</evidence>
<dbReference type="AlphaFoldDB" id="A0A7G2CN20"/>
<dbReference type="EMBL" id="LR877164">
    <property type="protein sequence ID" value="CAD2221236.1"/>
    <property type="molecule type" value="Genomic_DNA"/>
</dbReference>
<evidence type="ECO:0000313" key="3">
    <source>
        <dbReference type="Proteomes" id="UP000515908"/>
    </source>
</evidence>
<keyword evidence="1" id="KW-0812">Transmembrane</keyword>
<protein>
    <submittedName>
        <fullName evidence="2">Uncharacterized protein</fullName>
    </submittedName>
</protein>